<evidence type="ECO:0000313" key="2">
    <source>
        <dbReference type="Proteomes" id="UP001219862"/>
    </source>
</evidence>
<evidence type="ECO:0008006" key="3">
    <source>
        <dbReference type="Google" id="ProtNLM"/>
    </source>
</evidence>
<comment type="caution">
    <text evidence="1">The sequence shown here is derived from an EMBL/GenBank/DDBJ whole genome shotgun (WGS) entry which is preliminary data.</text>
</comment>
<dbReference type="Proteomes" id="UP001219862">
    <property type="component" value="Unassembled WGS sequence"/>
</dbReference>
<evidence type="ECO:0000313" key="1">
    <source>
        <dbReference type="EMBL" id="MDC8786319.1"/>
    </source>
</evidence>
<reference evidence="1 2" key="1">
    <citation type="submission" date="2022-10" db="EMBL/GenBank/DDBJ databases">
        <title>paucibacter sp. hw8 Genome sequencing.</title>
        <authorList>
            <person name="Park S."/>
        </authorList>
    </citation>
    <scope>NUCLEOTIDE SEQUENCE [LARGE SCALE GENOMIC DNA]</scope>
    <source>
        <strain evidence="2">hw8</strain>
    </source>
</reference>
<organism evidence="1 2">
    <name type="scientific">Roseateles koreensis</name>
    <dbReference type="NCBI Taxonomy" id="2987526"/>
    <lineage>
        <taxon>Bacteria</taxon>
        <taxon>Pseudomonadati</taxon>
        <taxon>Pseudomonadota</taxon>
        <taxon>Betaproteobacteria</taxon>
        <taxon>Burkholderiales</taxon>
        <taxon>Sphaerotilaceae</taxon>
        <taxon>Roseateles</taxon>
    </lineage>
</organism>
<protein>
    <recommendedName>
        <fullName evidence="3">Transposase</fullName>
    </recommendedName>
</protein>
<name>A0ABT5KTR9_9BURK</name>
<dbReference type="RefSeq" id="WP_273597433.1">
    <property type="nucleotide sequence ID" value="NZ_JAQQXS010000012.1"/>
</dbReference>
<gene>
    <name evidence="1" type="ORF">PRZ01_14080</name>
</gene>
<keyword evidence="2" id="KW-1185">Reference proteome</keyword>
<proteinExistence type="predicted"/>
<dbReference type="EMBL" id="JAQQXS010000012">
    <property type="protein sequence ID" value="MDC8786319.1"/>
    <property type="molecule type" value="Genomic_DNA"/>
</dbReference>
<sequence>MSQAKGNNNFERLTEWVKKTPLNKVPRNRVGGACRSTICAELEISRSTVTSNPKIGELFNGLDASLKKVPAPDKKAEGSVAIAVLGRDLQIRALNSELTALRLLLNDGMSLEAP</sequence>
<accession>A0ABT5KTR9</accession>